<feature type="compositionally biased region" description="Low complexity" evidence="5">
    <location>
        <begin position="37"/>
        <end position="70"/>
    </location>
</feature>
<keyword evidence="3 6" id="KW-1133">Transmembrane helix</keyword>
<evidence type="ECO:0000256" key="5">
    <source>
        <dbReference type="SAM" id="MobiDB-lite"/>
    </source>
</evidence>
<dbReference type="PANTHER" id="PTHR15549:SF30">
    <property type="entry name" value="MID2 DOMAIN-CONTAINING PROTEIN"/>
    <property type="match status" value="1"/>
</dbReference>
<comment type="subcellular location">
    <subcellularLocation>
        <location evidence="1">Membrane</location>
        <topology evidence="1">Single-pass membrane protein</topology>
    </subcellularLocation>
</comment>
<proteinExistence type="predicted"/>
<evidence type="ECO:0000256" key="4">
    <source>
        <dbReference type="ARBA" id="ARBA00023136"/>
    </source>
</evidence>
<accession>A0A367KQB0</accession>
<feature type="compositionally biased region" description="Low complexity" evidence="5">
    <location>
        <begin position="1"/>
        <end position="30"/>
    </location>
</feature>
<organism evidence="7 8">
    <name type="scientific">Rhizopus stolonifer</name>
    <name type="common">Rhizopus nigricans</name>
    <dbReference type="NCBI Taxonomy" id="4846"/>
    <lineage>
        <taxon>Eukaryota</taxon>
        <taxon>Fungi</taxon>
        <taxon>Fungi incertae sedis</taxon>
        <taxon>Mucoromycota</taxon>
        <taxon>Mucoromycotina</taxon>
        <taxon>Mucoromycetes</taxon>
        <taxon>Mucorales</taxon>
        <taxon>Mucorineae</taxon>
        <taxon>Rhizopodaceae</taxon>
        <taxon>Rhizopus</taxon>
    </lineage>
</organism>
<comment type="caution">
    <text evidence="7">The sequence shown here is derived from an EMBL/GenBank/DDBJ whole genome shotgun (WGS) entry which is preliminary data.</text>
</comment>
<dbReference type="OrthoDB" id="2290099at2759"/>
<gene>
    <name evidence="7" type="ORF">CU098_013024</name>
</gene>
<protein>
    <recommendedName>
        <fullName evidence="9">Mid2 domain-containing protein</fullName>
    </recommendedName>
</protein>
<evidence type="ECO:0000313" key="8">
    <source>
        <dbReference type="Proteomes" id="UP000253551"/>
    </source>
</evidence>
<evidence type="ECO:0000256" key="6">
    <source>
        <dbReference type="SAM" id="Phobius"/>
    </source>
</evidence>
<evidence type="ECO:0000313" key="7">
    <source>
        <dbReference type="EMBL" id="RCI04369.1"/>
    </source>
</evidence>
<evidence type="ECO:0000256" key="3">
    <source>
        <dbReference type="ARBA" id="ARBA00022989"/>
    </source>
</evidence>
<dbReference type="PANTHER" id="PTHR15549">
    <property type="entry name" value="PAIRED IMMUNOGLOBULIN-LIKE TYPE 2 RECEPTOR"/>
    <property type="match status" value="1"/>
</dbReference>
<feature type="transmembrane region" description="Helical" evidence="6">
    <location>
        <begin position="74"/>
        <end position="96"/>
    </location>
</feature>
<dbReference type="STRING" id="4846.A0A367KQB0"/>
<name>A0A367KQB0_RHIST</name>
<sequence length="260" mass="27546">APVASSDPTTTTSAPAVTSDLTSTTTTSTLQPSVPESSTSTTSSTSSETTRSSTSAAPSSTSSNESTKTNTTPIIVGSVVGGVVGIGLIVGLLACISRRGGCTKREGRNKRSDFDDYGLGDFPTHNNPAPTATLNAANNPVAPTIPRLNEQGNYYTDNYNNYNYRQGDYAMQTPQHGGYYYPQGNQQQQGFYEDGGYYYDNSSGMAPATAYPTQPSMQQTYSPHEYTTNNSMGHSPVHQNVYKPDDTASPVLPTGAGQQK</sequence>
<dbReference type="GO" id="GO:0071944">
    <property type="term" value="C:cell periphery"/>
    <property type="evidence" value="ECO:0007669"/>
    <property type="project" value="UniProtKB-ARBA"/>
</dbReference>
<evidence type="ECO:0008006" key="9">
    <source>
        <dbReference type="Google" id="ProtNLM"/>
    </source>
</evidence>
<dbReference type="EMBL" id="PJQM01000701">
    <property type="protein sequence ID" value="RCI04369.1"/>
    <property type="molecule type" value="Genomic_DNA"/>
</dbReference>
<feature type="region of interest" description="Disordered" evidence="5">
    <location>
        <begin position="227"/>
        <end position="260"/>
    </location>
</feature>
<keyword evidence="2 6" id="KW-0812">Transmembrane</keyword>
<evidence type="ECO:0000256" key="2">
    <source>
        <dbReference type="ARBA" id="ARBA00022692"/>
    </source>
</evidence>
<feature type="region of interest" description="Disordered" evidence="5">
    <location>
        <begin position="1"/>
        <end position="70"/>
    </location>
</feature>
<reference evidence="7 8" key="1">
    <citation type="journal article" date="2018" name="G3 (Bethesda)">
        <title>Phylogenetic and Phylogenomic Definition of Rhizopus Species.</title>
        <authorList>
            <person name="Gryganskyi A.P."/>
            <person name="Golan J."/>
            <person name="Dolatabadi S."/>
            <person name="Mondo S."/>
            <person name="Robb S."/>
            <person name="Idnurm A."/>
            <person name="Muszewska A."/>
            <person name="Steczkiewicz K."/>
            <person name="Masonjones S."/>
            <person name="Liao H.L."/>
            <person name="Gajdeczka M.T."/>
            <person name="Anike F."/>
            <person name="Vuek A."/>
            <person name="Anishchenko I.M."/>
            <person name="Voigt K."/>
            <person name="de Hoog G.S."/>
            <person name="Smith M.E."/>
            <person name="Heitman J."/>
            <person name="Vilgalys R."/>
            <person name="Stajich J.E."/>
        </authorList>
    </citation>
    <scope>NUCLEOTIDE SEQUENCE [LARGE SCALE GENOMIC DNA]</scope>
    <source>
        <strain evidence="7 8">LSU 92-RS-03</strain>
    </source>
</reference>
<keyword evidence="4 6" id="KW-0472">Membrane</keyword>
<dbReference type="AlphaFoldDB" id="A0A367KQB0"/>
<evidence type="ECO:0000256" key="1">
    <source>
        <dbReference type="ARBA" id="ARBA00004167"/>
    </source>
</evidence>
<dbReference type="InterPro" id="IPR051694">
    <property type="entry name" value="Immunoregulatory_rcpt-like"/>
</dbReference>
<dbReference type="GO" id="GO:0016020">
    <property type="term" value="C:membrane"/>
    <property type="evidence" value="ECO:0007669"/>
    <property type="project" value="UniProtKB-SubCell"/>
</dbReference>
<feature type="non-terminal residue" evidence="7">
    <location>
        <position position="1"/>
    </location>
</feature>
<dbReference type="Proteomes" id="UP000253551">
    <property type="component" value="Unassembled WGS sequence"/>
</dbReference>
<keyword evidence="8" id="KW-1185">Reference proteome</keyword>